<protein>
    <submittedName>
        <fullName evidence="1">Uncharacterized protein</fullName>
    </submittedName>
</protein>
<dbReference type="AlphaFoldDB" id="A0A0S4QZ21"/>
<name>A0A0S4QZ21_9ACTN</name>
<gene>
    <name evidence="1" type="ORF">Ga0074812_14721</name>
</gene>
<reference evidence="2" key="1">
    <citation type="submission" date="2015-11" db="EMBL/GenBank/DDBJ databases">
        <authorList>
            <person name="Varghese N."/>
        </authorList>
    </citation>
    <scope>NUCLEOTIDE SEQUENCE [LARGE SCALE GENOMIC DNA]</scope>
    <source>
        <strain evidence="2">DSM 45899</strain>
    </source>
</reference>
<dbReference type="EMBL" id="FAOZ01000047">
    <property type="protein sequence ID" value="CUU60775.1"/>
    <property type="molecule type" value="Genomic_DNA"/>
</dbReference>
<keyword evidence="2" id="KW-1185">Reference proteome</keyword>
<organism evidence="1 2">
    <name type="scientific">Parafrankia irregularis</name>
    <dbReference type="NCBI Taxonomy" id="795642"/>
    <lineage>
        <taxon>Bacteria</taxon>
        <taxon>Bacillati</taxon>
        <taxon>Actinomycetota</taxon>
        <taxon>Actinomycetes</taxon>
        <taxon>Frankiales</taxon>
        <taxon>Frankiaceae</taxon>
        <taxon>Parafrankia</taxon>
    </lineage>
</organism>
<evidence type="ECO:0000313" key="2">
    <source>
        <dbReference type="Proteomes" id="UP000198802"/>
    </source>
</evidence>
<evidence type="ECO:0000313" key="1">
    <source>
        <dbReference type="EMBL" id="CUU60775.1"/>
    </source>
</evidence>
<accession>A0A0S4QZ21</accession>
<dbReference type="Proteomes" id="UP000198802">
    <property type="component" value="Unassembled WGS sequence"/>
</dbReference>
<proteinExistence type="predicted"/>
<sequence length="146" mass="15943">MATAFDIDPTLADERRTSTGRLRLVDLVAELSRQIPPLVRHALSTRNLDRWPTGDRWAELEILATRGAELAARAFAEVPRRDHATVTGSQAISLLRLAANRDRLQAAAAAIRDAVAPAVLRLPHPADEVGELLRIATLDSAISRET</sequence>
<dbReference type="RefSeq" id="WP_091286211.1">
    <property type="nucleotide sequence ID" value="NZ_FAOZ01000047.1"/>
</dbReference>